<dbReference type="InterPro" id="IPR013738">
    <property type="entry name" value="Beta_galactosidase_Trimer"/>
</dbReference>
<accession>A0A1J4SFH1</accession>
<sequence>MRYLKRAIHLDFHTMPKIPDLGSEFNAKEFAKTLKDANVDYINAFAKCNLGFAYYPTKIGIVYPSLKCDMLGEMVRECHKQGIGISAYFNALLDHEQAIRHREWCSVDKSGRVYNTEEKMTHFFRLMCFNSGYGDYLTSLVKEVLEKYPVDGIFLDCFWYTVATAQCYGKECLDLMKKKGIDILDETKVLEFYRQSMLNFCDRIKKLVGRDKFLIFNGVPYKKHMHHGGSHIEVECLPTGGWGYESFPLDVRYARKVSKQVLGMTGRFHESWGDFGGIKSQVSLEYDCYNAISNAVGCSVGDHMHPRGKLNKEVYNLIGKVYSKIKELEPWTDHAKALTEIALLTVGDSALFPYLNNTESLSGAARMLSELKHQFDIIDEGMNFSNYKIVILSDNILLTPDLKEKIEKYLKSGGSIISSAHSGMNIEKTGFASKKWNLDYLGNEPWNISFIKPLKEINKDMPDFLTTIYKPGISVKAKKGARVLAQLYQPYFNKHWDGYHGYLYIPPDRYSGRPSIVQSENIIHFSFPIFRGYYEHAVITYRTILKNCIEKLLPKPLTIVENLPSFGRATVTEKKGRKMVHLMVYCPELRGSRLQAIEEPIIAKDIKLKLRTDRVKSVSIAPTKEKLDFMISDGYTIVNIPEVNGYQMVVFE</sequence>
<organism evidence="2 3">
    <name type="scientific">Candidatus Desantisbacteria bacterium CG1_02_38_46</name>
    <dbReference type="NCBI Taxonomy" id="1817893"/>
    <lineage>
        <taxon>Bacteria</taxon>
        <taxon>Candidatus Desantisiibacteriota</taxon>
    </lineage>
</organism>
<evidence type="ECO:0000259" key="1">
    <source>
        <dbReference type="Pfam" id="PF08532"/>
    </source>
</evidence>
<dbReference type="EMBL" id="MNUO01000026">
    <property type="protein sequence ID" value="OIN98040.1"/>
    <property type="molecule type" value="Genomic_DNA"/>
</dbReference>
<dbReference type="STRING" id="1817893.AUJ66_01710"/>
<feature type="domain" description="Beta-galactosidase trimerisation" evidence="1">
    <location>
        <begin position="368"/>
        <end position="425"/>
    </location>
</feature>
<dbReference type="Proteomes" id="UP000182278">
    <property type="component" value="Unassembled WGS sequence"/>
</dbReference>
<dbReference type="SUPFAM" id="SSF52317">
    <property type="entry name" value="Class I glutamine amidotransferase-like"/>
    <property type="match status" value="1"/>
</dbReference>
<dbReference type="Gene3D" id="3.40.50.880">
    <property type="match status" value="1"/>
</dbReference>
<dbReference type="Pfam" id="PF14871">
    <property type="entry name" value="GHL6"/>
    <property type="match status" value="1"/>
</dbReference>
<dbReference type="AlphaFoldDB" id="A0A1J4SFH1"/>
<dbReference type="GO" id="GO:0005975">
    <property type="term" value="P:carbohydrate metabolic process"/>
    <property type="evidence" value="ECO:0007669"/>
    <property type="project" value="InterPro"/>
</dbReference>
<dbReference type="SUPFAM" id="SSF51445">
    <property type="entry name" value="(Trans)glycosidases"/>
    <property type="match status" value="1"/>
</dbReference>
<evidence type="ECO:0000313" key="3">
    <source>
        <dbReference type="Proteomes" id="UP000182278"/>
    </source>
</evidence>
<dbReference type="GO" id="GO:0004565">
    <property type="term" value="F:beta-galactosidase activity"/>
    <property type="evidence" value="ECO:0007669"/>
    <property type="project" value="InterPro"/>
</dbReference>
<protein>
    <recommendedName>
        <fullName evidence="1">Beta-galactosidase trimerisation domain-containing protein</fullName>
    </recommendedName>
</protein>
<dbReference type="InterPro" id="IPR028212">
    <property type="entry name" value="GHL6"/>
</dbReference>
<comment type="caution">
    <text evidence="2">The sequence shown here is derived from an EMBL/GenBank/DDBJ whole genome shotgun (WGS) entry which is preliminary data.</text>
</comment>
<dbReference type="InterPro" id="IPR017853">
    <property type="entry name" value="GH"/>
</dbReference>
<dbReference type="CDD" id="cd03143">
    <property type="entry name" value="A4_beta-galactosidase_middle_domain"/>
    <property type="match status" value="1"/>
</dbReference>
<proteinExistence type="predicted"/>
<reference evidence="2 3" key="1">
    <citation type="journal article" date="2016" name="Environ. Microbiol.">
        <title>Genomic resolution of a cold subsurface aquifer community provides metabolic insights for novel microbes adapted to high CO concentrations.</title>
        <authorList>
            <person name="Probst A.J."/>
            <person name="Castelle C.J."/>
            <person name="Singh A."/>
            <person name="Brown C.T."/>
            <person name="Anantharaman K."/>
            <person name="Sharon I."/>
            <person name="Hug L.A."/>
            <person name="Burstein D."/>
            <person name="Emerson J.B."/>
            <person name="Thomas B.C."/>
            <person name="Banfield J.F."/>
        </authorList>
    </citation>
    <scope>NUCLEOTIDE SEQUENCE [LARGE SCALE GENOMIC DNA]</scope>
    <source>
        <strain evidence="2">CG1_02_38_46</strain>
    </source>
</reference>
<gene>
    <name evidence="2" type="ORF">AUJ66_01710</name>
</gene>
<name>A0A1J4SFH1_9BACT</name>
<evidence type="ECO:0000313" key="2">
    <source>
        <dbReference type="EMBL" id="OIN98040.1"/>
    </source>
</evidence>
<dbReference type="Pfam" id="PF08532">
    <property type="entry name" value="Glyco_hydro_42M"/>
    <property type="match status" value="1"/>
</dbReference>
<dbReference type="Gene3D" id="3.20.20.80">
    <property type="entry name" value="Glycosidases"/>
    <property type="match status" value="1"/>
</dbReference>
<dbReference type="InterPro" id="IPR029062">
    <property type="entry name" value="Class_I_gatase-like"/>
</dbReference>